<reference evidence="2 3" key="1">
    <citation type="submission" date="2022-07" db="EMBL/GenBank/DDBJ databases">
        <title>Genome Analysis of Selected Gammaproteobacteria from Nigerian Food snails.</title>
        <authorList>
            <person name="Okafor A.C."/>
        </authorList>
    </citation>
    <scope>NUCLEOTIDE SEQUENCE [LARGE SCALE GENOMIC DNA]</scope>
    <source>
        <strain evidence="2 3">Awg 2</strain>
    </source>
</reference>
<keyword evidence="3" id="KW-1185">Reference proteome</keyword>
<protein>
    <submittedName>
        <fullName evidence="2">Uncharacterized protein</fullName>
    </submittedName>
</protein>
<accession>A0ABT4XZ81</accession>
<evidence type="ECO:0000313" key="3">
    <source>
        <dbReference type="Proteomes" id="UP001211689"/>
    </source>
</evidence>
<organism evidence="2 3">
    <name type="scientific">Metapseudomonas resinovorans</name>
    <name type="common">Pseudomonas resinovorans</name>
    <dbReference type="NCBI Taxonomy" id="53412"/>
    <lineage>
        <taxon>Bacteria</taxon>
        <taxon>Pseudomonadati</taxon>
        <taxon>Pseudomonadota</taxon>
        <taxon>Gammaproteobacteria</taxon>
        <taxon>Pseudomonadales</taxon>
        <taxon>Pseudomonadaceae</taxon>
        <taxon>Metapseudomonas</taxon>
    </lineage>
</organism>
<gene>
    <name evidence="2" type="ORF">NNO07_02305</name>
</gene>
<dbReference type="RefSeq" id="WP_271469923.1">
    <property type="nucleotide sequence ID" value="NZ_JANEWF010000001.1"/>
</dbReference>
<feature type="region of interest" description="Disordered" evidence="1">
    <location>
        <begin position="66"/>
        <end position="85"/>
    </location>
</feature>
<feature type="non-terminal residue" evidence="2">
    <location>
        <position position="1"/>
    </location>
</feature>
<sequence>RFDQVFRLNRGRAFYASLSCCQAVFRNFRFYSTACASDPIHSSRQREAHSTAFKPAVNTSCSASFASGEPFEANPSSAFSKHLTH</sequence>
<dbReference type="EMBL" id="JANEWF010000001">
    <property type="protein sequence ID" value="MDA8481887.1"/>
    <property type="molecule type" value="Genomic_DNA"/>
</dbReference>
<comment type="caution">
    <text evidence="2">The sequence shown here is derived from an EMBL/GenBank/DDBJ whole genome shotgun (WGS) entry which is preliminary data.</text>
</comment>
<dbReference type="Proteomes" id="UP001211689">
    <property type="component" value="Unassembled WGS sequence"/>
</dbReference>
<name>A0ABT4XZ81_METRE</name>
<evidence type="ECO:0000313" key="2">
    <source>
        <dbReference type="EMBL" id="MDA8481887.1"/>
    </source>
</evidence>
<evidence type="ECO:0000256" key="1">
    <source>
        <dbReference type="SAM" id="MobiDB-lite"/>
    </source>
</evidence>
<proteinExistence type="predicted"/>